<name>A0ACC2KJ41_PERAE</name>
<organism evidence="1 2">
    <name type="scientific">Persea americana</name>
    <name type="common">Avocado</name>
    <dbReference type="NCBI Taxonomy" id="3435"/>
    <lineage>
        <taxon>Eukaryota</taxon>
        <taxon>Viridiplantae</taxon>
        <taxon>Streptophyta</taxon>
        <taxon>Embryophyta</taxon>
        <taxon>Tracheophyta</taxon>
        <taxon>Spermatophyta</taxon>
        <taxon>Magnoliopsida</taxon>
        <taxon>Magnoliidae</taxon>
        <taxon>Laurales</taxon>
        <taxon>Lauraceae</taxon>
        <taxon>Persea</taxon>
    </lineage>
</organism>
<accession>A0ACC2KJ41</accession>
<evidence type="ECO:0000313" key="1">
    <source>
        <dbReference type="EMBL" id="KAJ8621037.1"/>
    </source>
</evidence>
<gene>
    <name evidence="1" type="ORF">MRB53_029566</name>
</gene>
<reference evidence="1 2" key="1">
    <citation type="journal article" date="2022" name="Hortic Res">
        <title>A haplotype resolved chromosomal level avocado genome allows analysis of novel avocado genes.</title>
        <authorList>
            <person name="Nath O."/>
            <person name="Fletcher S.J."/>
            <person name="Hayward A."/>
            <person name="Shaw L.M."/>
            <person name="Masouleh A.K."/>
            <person name="Furtado A."/>
            <person name="Henry R.J."/>
            <person name="Mitter N."/>
        </authorList>
    </citation>
    <scope>NUCLEOTIDE SEQUENCE [LARGE SCALE GENOMIC DNA]</scope>
    <source>
        <strain evidence="2">cv. Hass</strain>
    </source>
</reference>
<dbReference type="EMBL" id="CM056817">
    <property type="protein sequence ID" value="KAJ8621037.1"/>
    <property type="molecule type" value="Genomic_DNA"/>
</dbReference>
<dbReference type="Proteomes" id="UP001234297">
    <property type="component" value="Chromosome 9"/>
</dbReference>
<sequence length="101" mass="11355">MSPLPARGRVMGGPMARETREGNTEEESGGEYICKEKSSSPKRAPKAGRTQEEIFPLPPIKGVVWHSTFYGIWTTKGDSWRFCHAQMFSMVEILTAHNVQE</sequence>
<evidence type="ECO:0000313" key="2">
    <source>
        <dbReference type="Proteomes" id="UP001234297"/>
    </source>
</evidence>
<protein>
    <submittedName>
        <fullName evidence="1">Uncharacterized protein</fullName>
    </submittedName>
</protein>
<keyword evidence="2" id="KW-1185">Reference proteome</keyword>
<comment type="caution">
    <text evidence="1">The sequence shown here is derived from an EMBL/GenBank/DDBJ whole genome shotgun (WGS) entry which is preliminary data.</text>
</comment>
<proteinExistence type="predicted"/>